<dbReference type="STRING" id="1531966.A0A0A1T824"/>
<gene>
    <name evidence="1" type="ORF">VHEMI06698</name>
</gene>
<evidence type="ECO:0000313" key="2">
    <source>
        <dbReference type="Proteomes" id="UP000039046"/>
    </source>
</evidence>
<organism evidence="1 2">
    <name type="scientific">[Torrubiella] hemipterigena</name>
    <dbReference type="NCBI Taxonomy" id="1531966"/>
    <lineage>
        <taxon>Eukaryota</taxon>
        <taxon>Fungi</taxon>
        <taxon>Dikarya</taxon>
        <taxon>Ascomycota</taxon>
        <taxon>Pezizomycotina</taxon>
        <taxon>Sordariomycetes</taxon>
        <taxon>Hypocreomycetidae</taxon>
        <taxon>Hypocreales</taxon>
        <taxon>Clavicipitaceae</taxon>
        <taxon>Clavicipitaceae incertae sedis</taxon>
        <taxon>'Torrubiella' clade</taxon>
    </lineage>
</organism>
<protein>
    <submittedName>
        <fullName evidence="1">Uncharacterized protein</fullName>
    </submittedName>
</protein>
<evidence type="ECO:0000313" key="1">
    <source>
        <dbReference type="EMBL" id="CEJ90949.1"/>
    </source>
</evidence>
<keyword evidence="2" id="KW-1185">Reference proteome</keyword>
<dbReference type="Proteomes" id="UP000039046">
    <property type="component" value="Unassembled WGS sequence"/>
</dbReference>
<dbReference type="OrthoDB" id="1577640at2759"/>
<dbReference type="HOGENOM" id="CLU_597225_0_0_1"/>
<dbReference type="EMBL" id="CDHN01000003">
    <property type="protein sequence ID" value="CEJ90949.1"/>
    <property type="molecule type" value="Genomic_DNA"/>
</dbReference>
<proteinExistence type="predicted"/>
<reference evidence="1 2" key="1">
    <citation type="journal article" date="2015" name="Genome Announc.">
        <title>Draft Genome Sequence and Gene Annotation of the Entomopathogenic Fungus Verticillium hemipterigenum.</title>
        <authorList>
            <person name="Horn F."/>
            <person name="Habel A."/>
            <person name="Scharf D.H."/>
            <person name="Dworschak J."/>
            <person name="Brakhage A.A."/>
            <person name="Guthke R."/>
            <person name="Hertweck C."/>
            <person name="Linde J."/>
        </authorList>
    </citation>
    <scope>NUCLEOTIDE SEQUENCE [LARGE SCALE GENOMIC DNA]</scope>
</reference>
<dbReference type="AlphaFoldDB" id="A0A0A1T824"/>
<sequence length="471" mass="52750">MSLPLRSRDIGRRTRAFYDNEELITHKPPLPTLPSRIDKHSKETEVHLAPIISGSFVAAFARALADGLDNELLTHYYLEGKVKVNLDRVIDRLIADFCREIWDELYTFYHNAESAPSAQVVRLFEGPISQLILILNGPETSKCILDIIAPGLSQRPVTWSATANGVSLPLALQLVCGFWHREYPEQSPGGCPEQIARTLHSLILSGQAAQKLVSQIRRLLLSPNYVQVHMAESTVWEIIRKRTFRPPRDGYQLMQFKFSCQLFGPLDGIGDPQLVNIGSLPALTGSSGDCVYTTVADYIDKRWPKCGRIVLKCLEAAVMNASASHQPGEPSLGFSVWDSSDEDTAYCAGLRLIHLEVEDNAIRISISAWTHTMIEIFQQMSWMCATLSSSPFPNTLSECAVHVADWTYQDDSVYVNCSLNHEPLSENDNKPWLEQFRGAAIARGFPLEGFDSLAALAQQQQQHHQNHQRLQ</sequence>
<accession>A0A0A1T824</accession>
<name>A0A0A1T824_9HYPO</name>